<feature type="region of interest" description="Disordered" evidence="5">
    <location>
        <begin position="37"/>
        <end position="80"/>
    </location>
</feature>
<gene>
    <name evidence="8" type="ORF">PIB30_086242</name>
</gene>
<feature type="compositionally biased region" description="Low complexity" evidence="5">
    <location>
        <begin position="265"/>
        <end position="280"/>
    </location>
</feature>
<reference evidence="8 9" key="1">
    <citation type="journal article" date="2023" name="Plants (Basel)">
        <title>Bridging the Gap: Combining Genomics and Transcriptomics Approaches to Understand Stylosanthes scabra, an Orphan Legume from the Brazilian Caatinga.</title>
        <authorList>
            <person name="Ferreira-Neto J.R.C."/>
            <person name="da Silva M.D."/>
            <person name="Binneck E."/>
            <person name="de Melo N.F."/>
            <person name="da Silva R.H."/>
            <person name="de Melo A.L.T.M."/>
            <person name="Pandolfi V."/>
            <person name="Bustamante F.O."/>
            <person name="Brasileiro-Vidal A.C."/>
            <person name="Benko-Iseppon A.M."/>
        </authorList>
    </citation>
    <scope>NUCLEOTIDE SEQUENCE [LARGE SCALE GENOMIC DNA]</scope>
    <source>
        <tissue evidence="8">Leaves</tissue>
    </source>
</reference>
<feature type="compositionally biased region" description="Acidic residues" evidence="5">
    <location>
        <begin position="69"/>
        <end position="80"/>
    </location>
</feature>
<protein>
    <recommendedName>
        <fullName evidence="4">Ninja-family protein</fullName>
    </recommendedName>
    <alternativeName>
        <fullName evidence="4">ABI-binding protein</fullName>
    </alternativeName>
</protein>
<accession>A0ABU6QT59</accession>
<evidence type="ECO:0000256" key="5">
    <source>
        <dbReference type="SAM" id="MobiDB-lite"/>
    </source>
</evidence>
<name>A0ABU6QT59_9FABA</name>
<evidence type="ECO:0000313" key="9">
    <source>
        <dbReference type="Proteomes" id="UP001341840"/>
    </source>
</evidence>
<dbReference type="PANTHER" id="PTHR31413">
    <property type="entry name" value="AFP HOMOLOG 2"/>
    <property type="match status" value="1"/>
</dbReference>
<evidence type="ECO:0000313" key="8">
    <source>
        <dbReference type="EMBL" id="MED6115027.1"/>
    </source>
</evidence>
<evidence type="ECO:0000259" key="6">
    <source>
        <dbReference type="Pfam" id="PF07897"/>
    </source>
</evidence>
<evidence type="ECO:0000256" key="1">
    <source>
        <dbReference type="ARBA" id="ARBA00004123"/>
    </source>
</evidence>
<comment type="subcellular location">
    <subcellularLocation>
        <location evidence="1 4">Nucleus</location>
    </subcellularLocation>
</comment>
<dbReference type="Pfam" id="PF16135">
    <property type="entry name" value="TDBD"/>
    <property type="match status" value="1"/>
</dbReference>
<dbReference type="EMBL" id="JASCZI010001470">
    <property type="protein sequence ID" value="MED6115027.1"/>
    <property type="molecule type" value="Genomic_DNA"/>
</dbReference>
<feature type="domain" description="Ethylene-responsive binding factor-associated repression" evidence="6">
    <location>
        <begin position="79"/>
        <end position="114"/>
    </location>
</feature>
<organism evidence="8 9">
    <name type="scientific">Stylosanthes scabra</name>
    <dbReference type="NCBI Taxonomy" id="79078"/>
    <lineage>
        <taxon>Eukaryota</taxon>
        <taxon>Viridiplantae</taxon>
        <taxon>Streptophyta</taxon>
        <taxon>Embryophyta</taxon>
        <taxon>Tracheophyta</taxon>
        <taxon>Spermatophyta</taxon>
        <taxon>Magnoliopsida</taxon>
        <taxon>eudicotyledons</taxon>
        <taxon>Gunneridae</taxon>
        <taxon>Pentapetalae</taxon>
        <taxon>rosids</taxon>
        <taxon>fabids</taxon>
        <taxon>Fabales</taxon>
        <taxon>Fabaceae</taxon>
        <taxon>Papilionoideae</taxon>
        <taxon>50 kb inversion clade</taxon>
        <taxon>dalbergioids sensu lato</taxon>
        <taxon>Dalbergieae</taxon>
        <taxon>Pterocarpus clade</taxon>
        <taxon>Stylosanthes</taxon>
    </lineage>
</organism>
<feature type="compositionally biased region" description="Basic and acidic residues" evidence="5">
    <location>
        <begin position="172"/>
        <end position="182"/>
    </location>
</feature>
<keyword evidence="9" id="KW-1185">Reference proteome</keyword>
<feature type="domain" description="Tify" evidence="7">
    <location>
        <begin position="383"/>
        <end position="416"/>
    </location>
</feature>
<evidence type="ECO:0000259" key="7">
    <source>
        <dbReference type="Pfam" id="PF16135"/>
    </source>
</evidence>
<dbReference type="InterPro" id="IPR032308">
    <property type="entry name" value="TDBD"/>
</dbReference>
<dbReference type="Pfam" id="PF07897">
    <property type="entry name" value="EAR"/>
    <property type="match status" value="1"/>
</dbReference>
<comment type="function">
    <text evidence="4">Acts as a negative regulator of abscisic acid (ABA) response.</text>
</comment>
<sequence>MLNHHHHHHPPHPYHHHQMENYPRDLLQRFVDVSTAGAGNTSEEITRTQQEQQHHQHQHQHHQVKEHVEEEEEEVEVEDDDGGVELNLGLSLGGRFGVDKHAKKKLTRSSSIVGTMPLFREDRPTEPPHAAAYSAALMRTSSLPTETEEEWRKRKELQTLRRMEAKRRRSEKQRVARSEKESGGGSAGSGIGTGLEESEGGAGASAATMGLNRFGSSNFAAQPFGVPNWGSRQVVLGDVLGKGKIGGGGGGGGSGGFQGLFAQPSSHGSAESQGGSSSSVSERESKPFLGPGSCGEARSPSSIHSLQERSLDAPGGSGAKTSVNVSRSSRAEADNPSKKPDKGREIGTNSMEDMPCVFTKGDGPNGRRIEGILYKYGKGEEVRIMCVCHGDFLSPAEFVKHAGGGDVAHPLRHIVVNPSAAPFL</sequence>
<evidence type="ECO:0000256" key="4">
    <source>
        <dbReference type="RuleBase" id="RU369029"/>
    </source>
</evidence>
<feature type="region of interest" description="Disordered" evidence="5">
    <location>
        <begin position="250"/>
        <end position="355"/>
    </location>
</feature>
<dbReference type="Pfam" id="PF16136">
    <property type="entry name" value="NLS_NINJA_AFP"/>
    <property type="match status" value="1"/>
</dbReference>
<proteinExistence type="inferred from homology"/>
<feature type="compositionally biased region" description="Polar residues" evidence="5">
    <location>
        <begin position="319"/>
        <end position="328"/>
    </location>
</feature>
<feature type="compositionally biased region" description="Basic and acidic residues" evidence="5">
    <location>
        <begin position="150"/>
        <end position="163"/>
    </location>
</feature>
<keyword evidence="3 4" id="KW-0539">Nucleus</keyword>
<dbReference type="InterPro" id="IPR012463">
    <property type="entry name" value="Ninja_motif"/>
</dbReference>
<evidence type="ECO:0000256" key="2">
    <source>
        <dbReference type="ARBA" id="ARBA00006081"/>
    </source>
</evidence>
<feature type="compositionally biased region" description="Basic and acidic residues" evidence="5">
    <location>
        <begin position="329"/>
        <end position="345"/>
    </location>
</feature>
<dbReference type="InterPro" id="IPR031307">
    <property type="entry name" value="Ninja_fam"/>
</dbReference>
<feature type="compositionally biased region" description="Gly residues" evidence="5">
    <location>
        <begin position="183"/>
        <end position="193"/>
    </location>
</feature>
<comment type="similarity">
    <text evidence="2 4">Belongs to the Ninja family.</text>
</comment>
<comment type="caution">
    <text evidence="8">The sequence shown here is derived from an EMBL/GenBank/DDBJ whole genome shotgun (WGS) entry which is preliminary data.</text>
</comment>
<evidence type="ECO:0000256" key="3">
    <source>
        <dbReference type="ARBA" id="ARBA00023242"/>
    </source>
</evidence>
<dbReference type="Proteomes" id="UP001341840">
    <property type="component" value="Unassembled WGS sequence"/>
</dbReference>
<feature type="region of interest" description="Disordered" evidence="5">
    <location>
        <begin position="142"/>
        <end position="203"/>
    </location>
</feature>
<dbReference type="InterPro" id="IPR032310">
    <property type="entry name" value="NLS_NINJA_AFP-like"/>
</dbReference>
<dbReference type="PANTHER" id="PTHR31413:SF46">
    <property type="entry name" value="NINJA-FAMILY PROTEIN AFP1"/>
    <property type="match status" value="1"/>
</dbReference>